<organism evidence="2 3">
    <name type="scientific">Nostoc cf. commune SO-36</name>
    <dbReference type="NCBI Taxonomy" id="449208"/>
    <lineage>
        <taxon>Bacteria</taxon>
        <taxon>Bacillati</taxon>
        <taxon>Cyanobacteriota</taxon>
        <taxon>Cyanophyceae</taxon>
        <taxon>Nostocales</taxon>
        <taxon>Nostocaceae</taxon>
        <taxon>Nostoc</taxon>
    </lineage>
</organism>
<evidence type="ECO:0000313" key="2">
    <source>
        <dbReference type="EMBL" id="BDI15730.1"/>
    </source>
</evidence>
<sequence>MSPLQYSVFSGARTSGGVVSYPSDTLYEEVAFIAYHFHWSQDDILNLEHTTRQRWVAEINKINQKLI</sequence>
<accession>A0ABN6Q0D9</accession>
<dbReference type="Proteomes" id="UP001055453">
    <property type="component" value="Chromosome"/>
</dbReference>
<reference evidence="2" key="1">
    <citation type="submission" date="2022-04" db="EMBL/GenBank/DDBJ databases">
        <title>Complete genome sequence of a cyanobacterium, Nostoc sp. SO-36, isolated in Antarctica.</title>
        <authorList>
            <person name="Kanesaki Y."/>
            <person name="Effendi D."/>
            <person name="Sakamoto T."/>
            <person name="Ohtani S."/>
            <person name="Awai K."/>
        </authorList>
    </citation>
    <scope>NUCLEOTIDE SEQUENCE</scope>
    <source>
        <strain evidence="2">SO-36</strain>
    </source>
</reference>
<dbReference type="EMBL" id="AP025732">
    <property type="protein sequence ID" value="BDI15730.1"/>
    <property type="molecule type" value="Genomic_DNA"/>
</dbReference>
<gene>
    <name evidence="2" type="ORF">ANSO36C_15320</name>
</gene>
<dbReference type="Pfam" id="PF20546">
    <property type="entry name" value="DUF6760"/>
    <property type="match status" value="1"/>
</dbReference>
<proteinExistence type="predicted"/>
<evidence type="ECO:0000259" key="1">
    <source>
        <dbReference type="Pfam" id="PF20546"/>
    </source>
</evidence>
<feature type="domain" description="DUF6760" evidence="1">
    <location>
        <begin position="21"/>
        <end position="66"/>
    </location>
</feature>
<keyword evidence="3" id="KW-1185">Reference proteome</keyword>
<dbReference type="InterPro" id="IPR046648">
    <property type="entry name" value="DUF6760"/>
</dbReference>
<name>A0ABN6Q0D9_NOSCO</name>
<evidence type="ECO:0000313" key="3">
    <source>
        <dbReference type="Proteomes" id="UP001055453"/>
    </source>
</evidence>
<protein>
    <recommendedName>
        <fullName evidence="1">DUF6760 domain-containing protein</fullName>
    </recommendedName>
</protein>
<dbReference type="RefSeq" id="WP_323374572.1">
    <property type="nucleotide sequence ID" value="NZ_AP025732.1"/>
</dbReference>